<proteinExistence type="predicted"/>
<feature type="compositionally biased region" description="Basic and acidic residues" evidence="1">
    <location>
        <begin position="1"/>
        <end position="13"/>
    </location>
</feature>
<evidence type="ECO:0000313" key="3">
    <source>
        <dbReference type="Proteomes" id="UP001279734"/>
    </source>
</evidence>
<evidence type="ECO:0000256" key="1">
    <source>
        <dbReference type="SAM" id="MobiDB-lite"/>
    </source>
</evidence>
<protein>
    <submittedName>
        <fullName evidence="2">Uncharacterized protein</fullName>
    </submittedName>
</protein>
<comment type="caution">
    <text evidence="2">The sequence shown here is derived from an EMBL/GenBank/DDBJ whole genome shotgun (WGS) entry which is preliminary data.</text>
</comment>
<sequence length="92" mass="9958">MLTKDQKSDDLPRRAPLYPAEPNHRAEAVEFSFVVSHAFTGLFYNQGGGVGFNPCDVGSGASTEVLLQYNRPKETVGLVKEAQSASSFGPLR</sequence>
<name>A0AAD3S9C3_NEPGR</name>
<feature type="region of interest" description="Disordered" evidence="1">
    <location>
        <begin position="1"/>
        <end position="20"/>
    </location>
</feature>
<dbReference type="EMBL" id="BSYO01000007">
    <property type="protein sequence ID" value="GMH06965.1"/>
    <property type="molecule type" value="Genomic_DNA"/>
</dbReference>
<evidence type="ECO:0000313" key="2">
    <source>
        <dbReference type="EMBL" id="GMH06965.1"/>
    </source>
</evidence>
<dbReference type="Proteomes" id="UP001279734">
    <property type="component" value="Unassembled WGS sequence"/>
</dbReference>
<accession>A0AAD3S9C3</accession>
<organism evidence="2 3">
    <name type="scientific">Nepenthes gracilis</name>
    <name type="common">Slender pitcher plant</name>
    <dbReference type="NCBI Taxonomy" id="150966"/>
    <lineage>
        <taxon>Eukaryota</taxon>
        <taxon>Viridiplantae</taxon>
        <taxon>Streptophyta</taxon>
        <taxon>Embryophyta</taxon>
        <taxon>Tracheophyta</taxon>
        <taxon>Spermatophyta</taxon>
        <taxon>Magnoliopsida</taxon>
        <taxon>eudicotyledons</taxon>
        <taxon>Gunneridae</taxon>
        <taxon>Pentapetalae</taxon>
        <taxon>Caryophyllales</taxon>
        <taxon>Nepenthaceae</taxon>
        <taxon>Nepenthes</taxon>
    </lineage>
</organism>
<keyword evidence="3" id="KW-1185">Reference proteome</keyword>
<dbReference type="AlphaFoldDB" id="A0AAD3S9C3"/>
<reference evidence="2" key="1">
    <citation type="submission" date="2023-05" db="EMBL/GenBank/DDBJ databases">
        <title>Nepenthes gracilis genome sequencing.</title>
        <authorList>
            <person name="Fukushima K."/>
        </authorList>
    </citation>
    <scope>NUCLEOTIDE SEQUENCE</scope>
    <source>
        <strain evidence="2">SING2019-196</strain>
    </source>
</reference>
<gene>
    <name evidence="2" type="ORF">Nepgr_008805</name>
</gene>